<dbReference type="Pfam" id="PF13700">
    <property type="entry name" value="DUF4158"/>
    <property type="match status" value="1"/>
</dbReference>
<dbReference type="InterPro" id="IPR002513">
    <property type="entry name" value="Tn3_Tnp_DDE_dom"/>
</dbReference>
<dbReference type="EMBL" id="SAUN01000001">
    <property type="protein sequence ID" value="RVX41177.1"/>
    <property type="molecule type" value="Genomic_DNA"/>
</dbReference>
<dbReference type="GO" id="GO:0006313">
    <property type="term" value="P:DNA transposition"/>
    <property type="evidence" value="ECO:0007669"/>
    <property type="project" value="InterPro"/>
</dbReference>
<comment type="caution">
    <text evidence="7">The sequence shown here is derived from an EMBL/GenBank/DDBJ whole genome shotgun (WGS) entry which is preliminary data.</text>
</comment>
<name>A0A438M668_9ACTN</name>
<dbReference type="OrthoDB" id="3698941at2"/>
<feature type="domain" description="Tn3 transposase DDE" evidence="5">
    <location>
        <begin position="572"/>
        <end position="964"/>
    </location>
</feature>
<evidence type="ECO:0000259" key="5">
    <source>
        <dbReference type="Pfam" id="PF01526"/>
    </source>
</evidence>
<keyword evidence="4" id="KW-0233">DNA recombination</keyword>
<dbReference type="NCBIfam" id="NF033527">
    <property type="entry name" value="transpos_Tn3"/>
    <property type="match status" value="1"/>
</dbReference>
<proteinExistence type="inferred from homology"/>
<dbReference type="GO" id="GO:0004803">
    <property type="term" value="F:transposase activity"/>
    <property type="evidence" value="ECO:0007669"/>
    <property type="project" value="InterPro"/>
</dbReference>
<protein>
    <submittedName>
        <fullName evidence="7">TnpA family transposase</fullName>
    </submittedName>
</protein>
<keyword evidence="3" id="KW-0238">DNA-binding</keyword>
<evidence type="ECO:0000259" key="6">
    <source>
        <dbReference type="Pfam" id="PF13700"/>
    </source>
</evidence>
<sequence>MRAEWEPDELIGSWTLVEGDWKLIRNKSGATRLGFALLLKFYELEGRFPDGPQAVPLVAVDYVASLVKVDAGEFAKYRWTGRTIEYHRKQIREAFGTRPATEEDEDRWARWLAEEMCPTETSRQRLAEALRRRCRSEDVEPPTPGQVERVVGSGLSKFEVAFSEGVVGTLGSVVCGRLQDLLDRPHVLAELKSDPGPLGLDTLLAEIGKLATARSLGLPDGVFSGVSDRIVAAWRTRPMRMYPSDFEDSSEPVRYTLLAALCWTRQAELVDGLVGLLIDLIHRINARAERRVERELVGELTKARGKRGIYVNMIKAAIERPDDTVREAVYPAVPGGVGTLKSLARELMATERAVSERIRYQLRGSYSHHYRRMLGPILAALEFKCNNTAYRPVMDAIDLLSRYAGVAATERYYAETERVPIEGVVQWAWRDAVVDAESRRVERIPYELCVLIALREALRRREVYVQGAGRWRDPDKDLPGDFETNRDVHYAALSKPLDATEFIADLKSRLTVGLDRLNTGLVEGTTGGVKITTRKGKPWVSVPKLDKLPEPKNLTALKAEVQRRWGTIDLLDILKNTAFITDFPDLFTSVATREVLSKETLSKRLLLVLIALGTNMGIRQMSATGEHGHTEAELRHVRQTFITRENLRAAIVSVVNATLEARDPKWWGKATSTASDSKRFASWDSNLMTEFHARYGGYGVMIYWHVDKGRLCVYSQLKSCSSSEVAAMIEGLLRHGTDADIEANYTDTHGASLVGFAFTEVLGFKLLPRLKNIGAIQLYAPTANQAAWPKLAKVLKQRPIDWDLIARNYDQIIKYATALRLRTNEAEQVLRRFMKSKSGGPKQPVYLALEELGRVVRTIFACDYLADEELRREINNGLQVVENWNSANDKIFYGREGTLTGSDREHAEVSMLALHLLQSSLVFINTQLLQAVLRDPKWARKLTDEDHRALSPLFWVHINPYGRFRLDMNTRLDLSLAA</sequence>
<comment type="similarity">
    <text evidence="1">Belongs to the transposase 7 family.</text>
</comment>
<evidence type="ECO:0000313" key="8">
    <source>
        <dbReference type="Proteomes" id="UP000284824"/>
    </source>
</evidence>
<dbReference type="InterPro" id="IPR047653">
    <property type="entry name" value="Tn3-like_transpos"/>
</dbReference>
<gene>
    <name evidence="7" type="ORF">EDD27_3653</name>
</gene>
<accession>A0A438M668</accession>
<feature type="domain" description="DUF4158" evidence="6">
    <location>
        <begin position="6"/>
        <end position="152"/>
    </location>
</feature>
<keyword evidence="8" id="KW-1185">Reference proteome</keyword>
<organism evidence="7 8">
    <name type="scientific">Nonomuraea polychroma</name>
    <dbReference type="NCBI Taxonomy" id="46176"/>
    <lineage>
        <taxon>Bacteria</taxon>
        <taxon>Bacillati</taxon>
        <taxon>Actinomycetota</taxon>
        <taxon>Actinomycetes</taxon>
        <taxon>Streptosporangiales</taxon>
        <taxon>Streptosporangiaceae</taxon>
        <taxon>Nonomuraea</taxon>
    </lineage>
</organism>
<dbReference type="AlphaFoldDB" id="A0A438M668"/>
<dbReference type="InterPro" id="IPR025296">
    <property type="entry name" value="DUF4158"/>
</dbReference>
<reference evidence="7 8" key="1">
    <citation type="submission" date="2019-01" db="EMBL/GenBank/DDBJ databases">
        <title>Sequencing the genomes of 1000 actinobacteria strains.</title>
        <authorList>
            <person name="Klenk H.-P."/>
        </authorList>
    </citation>
    <scope>NUCLEOTIDE SEQUENCE [LARGE SCALE GENOMIC DNA]</scope>
    <source>
        <strain evidence="7 8">DSM 43925</strain>
    </source>
</reference>
<dbReference type="Proteomes" id="UP000284824">
    <property type="component" value="Unassembled WGS sequence"/>
</dbReference>
<keyword evidence="2" id="KW-0815">Transposition</keyword>
<dbReference type="RefSeq" id="WP_127933460.1">
    <property type="nucleotide sequence ID" value="NZ_SAUN01000001.1"/>
</dbReference>
<evidence type="ECO:0000256" key="3">
    <source>
        <dbReference type="ARBA" id="ARBA00023125"/>
    </source>
</evidence>
<evidence type="ECO:0000256" key="4">
    <source>
        <dbReference type="ARBA" id="ARBA00023172"/>
    </source>
</evidence>
<evidence type="ECO:0000256" key="1">
    <source>
        <dbReference type="ARBA" id="ARBA00009402"/>
    </source>
</evidence>
<evidence type="ECO:0000256" key="2">
    <source>
        <dbReference type="ARBA" id="ARBA00022578"/>
    </source>
</evidence>
<dbReference type="Pfam" id="PF01526">
    <property type="entry name" value="DDE_Tnp_Tn3"/>
    <property type="match status" value="1"/>
</dbReference>
<dbReference type="GO" id="GO:0003677">
    <property type="term" value="F:DNA binding"/>
    <property type="evidence" value="ECO:0007669"/>
    <property type="project" value="UniProtKB-KW"/>
</dbReference>
<evidence type="ECO:0000313" key="7">
    <source>
        <dbReference type="EMBL" id="RVX41177.1"/>
    </source>
</evidence>